<evidence type="ECO:0000313" key="2">
    <source>
        <dbReference type="EMBL" id="HGE78787.1"/>
    </source>
</evidence>
<comment type="caution">
    <text evidence="2">The sequence shown here is derived from an EMBL/GenBank/DDBJ whole genome shotgun (WGS) entry which is preliminary data.</text>
</comment>
<accession>A0A7V3RIH0</accession>
<dbReference type="InterPro" id="IPR002822">
    <property type="entry name" value="Ni_insertion"/>
</dbReference>
<name>A0A7V3RIH0_UNCW3</name>
<dbReference type="EMBL" id="DTOZ01000180">
    <property type="protein sequence ID" value="HGE78787.1"/>
    <property type="molecule type" value="Genomic_DNA"/>
</dbReference>
<dbReference type="NCBIfam" id="TIGR00299">
    <property type="entry name" value="nickel pincer cofactor biosynthesis protein LarC"/>
    <property type="match status" value="1"/>
</dbReference>
<reference evidence="2" key="1">
    <citation type="journal article" date="2020" name="mSystems">
        <title>Genome- and Community-Level Interaction Insights into Carbon Utilization and Element Cycling Functions of Hydrothermarchaeota in Hydrothermal Sediment.</title>
        <authorList>
            <person name="Zhou Z."/>
            <person name="Liu Y."/>
            <person name="Xu W."/>
            <person name="Pan J."/>
            <person name="Luo Z.H."/>
            <person name="Li M."/>
        </authorList>
    </citation>
    <scope>NUCLEOTIDE SEQUENCE [LARGE SCALE GENOMIC DNA]</scope>
    <source>
        <strain evidence="2">SpSt-961</strain>
    </source>
</reference>
<dbReference type="PANTHER" id="PTHR36566">
    <property type="entry name" value="NICKEL INSERTION PROTEIN-RELATED"/>
    <property type="match status" value="1"/>
</dbReference>
<organism evidence="2">
    <name type="scientific">candidate division WOR-3 bacterium</name>
    <dbReference type="NCBI Taxonomy" id="2052148"/>
    <lineage>
        <taxon>Bacteria</taxon>
        <taxon>Bacteria division WOR-3</taxon>
    </lineage>
</organism>
<proteinExistence type="predicted"/>
<evidence type="ECO:0000256" key="1">
    <source>
        <dbReference type="ARBA" id="ARBA00022596"/>
    </source>
</evidence>
<dbReference type="PANTHER" id="PTHR36566:SF1">
    <property type="entry name" value="PYRIDINIUM-3,5-BISTHIOCARBOXYLIC ACID MONONUCLEOTIDE NICKEL INSERTION PROTEIN"/>
    <property type="match status" value="1"/>
</dbReference>
<dbReference type="Gene3D" id="3.30.70.1380">
    <property type="entry name" value="Transcriptional regulatory protein pf0864 domain like"/>
    <property type="match status" value="1"/>
</dbReference>
<dbReference type="Pfam" id="PF01969">
    <property type="entry name" value="Ni_insertion"/>
    <property type="match status" value="1"/>
</dbReference>
<keyword evidence="1" id="KW-0533">Nickel</keyword>
<gene>
    <name evidence="2" type="primary">larC</name>
    <name evidence="2" type="ORF">ENX68_07325</name>
</gene>
<dbReference type="AlphaFoldDB" id="A0A7V3RIH0"/>
<protein>
    <submittedName>
        <fullName evidence="2">Nickel pincer cofactor biosynthesis protein LarC</fullName>
    </submittedName>
</protein>
<sequence>MRVLYFDPILGASGDMILASLIDLGVDAKYLEQKLRIIPDLKLKVSSVGHNGIMAKKVEFITKKVVREKDFIPLINKCKLKDSIKEDAIKIVNRIFAVERKVHGSKHLHLHELADVDTILDIVGALIAIDYLKIDRVYSRPLKAGNGMIETVEGKMPAFNFATAELLKDAPVEFLPIPFEFTTPTAAAILSTIAEFNDELSITRVEKIGIGAGSKKIPDYPNLLRVFLGEMEKGFADECLVIETNIDDQNPQDFELIMERLYDAGALEVYYTPVIMKHSRPGILLTILAEGYNQRIVDILFNETTTLGIRFDYRKRIKLVREIKRIKTPWGKVNVKFANWDKDKRFSIEYQDLKSLAKSLNKPIRELRNEIIEYVRKEGFSD</sequence>